<dbReference type="Gene3D" id="3.90.79.10">
    <property type="entry name" value="Nucleoside Triphosphate Pyrophosphohydrolase"/>
    <property type="match status" value="1"/>
</dbReference>
<dbReference type="PRINTS" id="PR01405">
    <property type="entry name" value="TETRPHPHTASE"/>
</dbReference>
<evidence type="ECO:0000313" key="7">
    <source>
        <dbReference type="EMBL" id="KAL0279102.1"/>
    </source>
</evidence>
<dbReference type="InterPro" id="IPR003565">
    <property type="entry name" value="Tetra_PHTase"/>
</dbReference>
<dbReference type="InterPro" id="IPR000086">
    <property type="entry name" value="NUDIX_hydrolase_dom"/>
</dbReference>
<keyword evidence="3" id="KW-0547">Nucleotide-binding</keyword>
<dbReference type="AlphaFoldDB" id="A0AAW2I9Q5"/>
<dbReference type="PROSITE" id="PS51462">
    <property type="entry name" value="NUDIX"/>
    <property type="match status" value="1"/>
</dbReference>
<name>A0AAW2I9Q5_9NEOP</name>
<dbReference type="PANTHER" id="PTHR21340:SF0">
    <property type="entry name" value="BIS(5'-NUCLEOSYL)-TETRAPHOSPHATASE [ASYMMETRICAL]"/>
    <property type="match status" value="1"/>
</dbReference>
<proteinExistence type="inferred from homology"/>
<keyword evidence="4" id="KW-0378">Hydrolase</keyword>
<dbReference type="EMBL" id="JARGDH010000001">
    <property type="protein sequence ID" value="KAL0279102.1"/>
    <property type="molecule type" value="Genomic_DNA"/>
</dbReference>
<comment type="caution">
    <text evidence="7">The sequence shown here is derived from an EMBL/GenBank/DDBJ whole genome shotgun (WGS) entry which is preliminary data.</text>
</comment>
<sequence length="125" mass="14469">MKEIEYLLLQTSYGEHHWTPPKGHVDKGESDFETALRETREESGYTAADLKINKEYTKVLKYKVKGNPKIVTYWLAELSSNKPVKLSSEHQAFKWAKLEEACKLSAFPDMQQLLRDTSEYLKSKA</sequence>
<reference evidence="7" key="1">
    <citation type="journal article" date="2024" name="Gigascience">
        <title>Chromosome-level genome of the poultry shaft louse Menopon gallinae provides insight into the host-switching and adaptive evolution of parasitic lice.</title>
        <authorList>
            <person name="Xu Y."/>
            <person name="Ma L."/>
            <person name="Liu S."/>
            <person name="Liang Y."/>
            <person name="Liu Q."/>
            <person name="He Z."/>
            <person name="Tian L."/>
            <person name="Duan Y."/>
            <person name="Cai W."/>
            <person name="Li H."/>
            <person name="Song F."/>
        </authorList>
    </citation>
    <scope>NUCLEOTIDE SEQUENCE</scope>
    <source>
        <strain evidence="7">Cailab_2023a</strain>
    </source>
</reference>
<organism evidence="7">
    <name type="scientific">Menopon gallinae</name>
    <name type="common">poultry shaft louse</name>
    <dbReference type="NCBI Taxonomy" id="328185"/>
    <lineage>
        <taxon>Eukaryota</taxon>
        <taxon>Metazoa</taxon>
        <taxon>Ecdysozoa</taxon>
        <taxon>Arthropoda</taxon>
        <taxon>Hexapoda</taxon>
        <taxon>Insecta</taxon>
        <taxon>Pterygota</taxon>
        <taxon>Neoptera</taxon>
        <taxon>Paraneoptera</taxon>
        <taxon>Psocodea</taxon>
        <taxon>Troctomorpha</taxon>
        <taxon>Phthiraptera</taxon>
        <taxon>Amblycera</taxon>
        <taxon>Menoponidae</taxon>
        <taxon>Menopon</taxon>
    </lineage>
</organism>
<dbReference type="InterPro" id="IPR015797">
    <property type="entry name" value="NUDIX_hydrolase-like_dom_sf"/>
</dbReference>
<comment type="similarity">
    <text evidence="1">Belongs to the Nudix hydrolase family.</text>
</comment>
<evidence type="ECO:0000256" key="1">
    <source>
        <dbReference type="ARBA" id="ARBA00005582"/>
    </source>
</evidence>
<dbReference type="InterPro" id="IPR020084">
    <property type="entry name" value="NUDIX_hydrolase_CS"/>
</dbReference>
<dbReference type="GO" id="GO:0006167">
    <property type="term" value="P:AMP biosynthetic process"/>
    <property type="evidence" value="ECO:0007669"/>
    <property type="project" value="TreeGrafter"/>
</dbReference>
<dbReference type="CDD" id="cd03428">
    <property type="entry name" value="NUDIX_Ap4A_Nudt2"/>
    <property type="match status" value="1"/>
</dbReference>
<evidence type="ECO:0000256" key="3">
    <source>
        <dbReference type="ARBA" id="ARBA00022741"/>
    </source>
</evidence>
<evidence type="ECO:0000256" key="5">
    <source>
        <dbReference type="ARBA" id="ARBA00032644"/>
    </source>
</evidence>
<feature type="domain" description="Nudix hydrolase" evidence="6">
    <location>
        <begin position="1"/>
        <end position="118"/>
    </location>
</feature>
<dbReference type="PROSITE" id="PS00893">
    <property type="entry name" value="NUDIX_BOX"/>
    <property type="match status" value="1"/>
</dbReference>
<dbReference type="GO" id="GO:0006754">
    <property type="term" value="P:ATP biosynthetic process"/>
    <property type="evidence" value="ECO:0007669"/>
    <property type="project" value="TreeGrafter"/>
</dbReference>
<protein>
    <recommendedName>
        <fullName evidence="2">Bis(5'-nucleosyl)-tetraphosphatase [asymmetrical]</fullName>
    </recommendedName>
    <alternativeName>
        <fullName evidence="5">Diadenosine 5',5'''-P1,P4-tetraphosphate asymmetrical hydrolase</fullName>
    </alternativeName>
</protein>
<dbReference type="GO" id="GO:0004081">
    <property type="term" value="F:bis(5'-nucleosyl)-tetraphosphatase (asymmetrical) activity"/>
    <property type="evidence" value="ECO:0007669"/>
    <property type="project" value="TreeGrafter"/>
</dbReference>
<dbReference type="GO" id="GO:0000166">
    <property type="term" value="F:nucleotide binding"/>
    <property type="evidence" value="ECO:0007669"/>
    <property type="project" value="UniProtKB-KW"/>
</dbReference>
<dbReference type="Pfam" id="PF00293">
    <property type="entry name" value="NUDIX"/>
    <property type="match status" value="1"/>
</dbReference>
<gene>
    <name evidence="7" type="ORF">PYX00_000724</name>
</gene>
<evidence type="ECO:0000256" key="2">
    <source>
        <dbReference type="ARBA" id="ARBA00018911"/>
    </source>
</evidence>
<evidence type="ECO:0000259" key="6">
    <source>
        <dbReference type="PROSITE" id="PS51462"/>
    </source>
</evidence>
<accession>A0AAW2I9Q5</accession>
<evidence type="ECO:0000256" key="4">
    <source>
        <dbReference type="ARBA" id="ARBA00022801"/>
    </source>
</evidence>
<dbReference type="InterPro" id="IPR051325">
    <property type="entry name" value="Nudix_hydrolase_domain"/>
</dbReference>
<dbReference type="SUPFAM" id="SSF55811">
    <property type="entry name" value="Nudix"/>
    <property type="match status" value="1"/>
</dbReference>
<dbReference type="PANTHER" id="PTHR21340">
    <property type="entry name" value="DIADENOSINE 5,5-P1,P4-TETRAPHOSPHATE PYROPHOSPHOHYDROLASE MUTT"/>
    <property type="match status" value="1"/>
</dbReference>